<evidence type="ECO:0000259" key="1">
    <source>
        <dbReference type="Pfam" id="PF13023"/>
    </source>
</evidence>
<evidence type="ECO:0000313" key="3">
    <source>
        <dbReference type="Proteomes" id="UP000034264"/>
    </source>
</evidence>
<reference evidence="2 3" key="1">
    <citation type="journal article" date="2015" name="Nature">
        <title>rRNA introns, odd ribosomes, and small enigmatic genomes across a large radiation of phyla.</title>
        <authorList>
            <person name="Brown C.T."/>
            <person name="Hug L.A."/>
            <person name="Thomas B.C."/>
            <person name="Sharon I."/>
            <person name="Castelle C.J."/>
            <person name="Singh A."/>
            <person name="Wilkins M.J."/>
            <person name="Williams K.H."/>
            <person name="Banfield J.F."/>
        </authorList>
    </citation>
    <scope>NUCLEOTIDE SEQUENCE [LARGE SCALE GENOMIC DNA]</scope>
</reference>
<dbReference type="SUPFAM" id="SSF109604">
    <property type="entry name" value="HD-domain/PDEase-like"/>
    <property type="match status" value="1"/>
</dbReference>
<evidence type="ECO:0000313" key="2">
    <source>
        <dbReference type="EMBL" id="KKU02547.1"/>
    </source>
</evidence>
<feature type="domain" description="HD" evidence="1">
    <location>
        <begin position="47"/>
        <end position="144"/>
    </location>
</feature>
<gene>
    <name evidence="2" type="ORF">UX05_C0011G0013</name>
</gene>
<dbReference type="Pfam" id="PF13023">
    <property type="entry name" value="HD_3"/>
    <property type="match status" value="1"/>
</dbReference>
<dbReference type="Proteomes" id="UP000034264">
    <property type="component" value="Unassembled WGS sequence"/>
</dbReference>
<sequence>MGALFGLTDVLRFQGTPYMSLAFSEGYRNPVGGHISECFQLWYLLRLAMPKLAEAVDSNRVYDLLVNHDNGELGNGDVTAYSQAQGVDSGKMGEKLVMEKLVKGLPNVFRDQILKDHQNFELPSDDDLEAQIARLVDSVSGNLVVLLRGDDLAPYSEIAAKILGLRFISKAARLIQTLEARDYFEAGDEVRALAEHHLQEYNIRGVDINPETLAKK</sequence>
<dbReference type="EMBL" id="LCKS01000011">
    <property type="protein sequence ID" value="KKU02547.1"/>
    <property type="molecule type" value="Genomic_DNA"/>
</dbReference>
<proteinExistence type="predicted"/>
<dbReference type="InterPro" id="IPR006674">
    <property type="entry name" value="HD_domain"/>
</dbReference>
<accession>A0A0G1M375</accession>
<dbReference type="Gene3D" id="1.10.3210.10">
    <property type="entry name" value="Hypothetical protein af1432"/>
    <property type="match status" value="1"/>
</dbReference>
<protein>
    <recommendedName>
        <fullName evidence="1">HD domain-containing protein</fullName>
    </recommendedName>
</protein>
<comment type="caution">
    <text evidence="2">The sequence shown here is derived from an EMBL/GenBank/DDBJ whole genome shotgun (WGS) entry which is preliminary data.</text>
</comment>
<organism evidence="2 3">
    <name type="scientific">Candidatus Amesbacteria bacterium GW2011_GWC2_45_19</name>
    <dbReference type="NCBI Taxonomy" id="1618366"/>
    <lineage>
        <taxon>Bacteria</taxon>
        <taxon>Candidatus Amesiibacteriota</taxon>
    </lineage>
</organism>
<name>A0A0G1M375_9BACT</name>
<dbReference type="AlphaFoldDB" id="A0A0G1M375"/>